<evidence type="ECO:0000313" key="2">
    <source>
        <dbReference type="EMBL" id="MEJ8567007.1"/>
    </source>
</evidence>
<name>A0AAW9RAT0_9GAMM</name>
<evidence type="ECO:0008006" key="4">
    <source>
        <dbReference type="Google" id="ProtNLM"/>
    </source>
</evidence>
<reference evidence="2 3" key="1">
    <citation type="submission" date="2024-02" db="EMBL/GenBank/DDBJ databases">
        <title>A novel Wenzhouxiangellaceae bacterium, isolated from coastal sediments.</title>
        <authorList>
            <person name="Du Z.-J."/>
            <person name="Ye Y.-Q."/>
            <person name="Zhang X.-Y."/>
        </authorList>
    </citation>
    <scope>NUCLEOTIDE SEQUENCE [LARGE SCALE GENOMIC DNA]</scope>
    <source>
        <strain evidence="2 3">CH-27</strain>
    </source>
</reference>
<comment type="caution">
    <text evidence="2">The sequence shown here is derived from an EMBL/GenBank/DDBJ whole genome shotgun (WGS) entry which is preliminary data.</text>
</comment>
<sequence>MNKFIVSVVVTLIAFAALSSPAQASEGQPVIQVQRIDVHGNPALYVEMVERVIARQNQVAPELKTRVLRADFAGEEAGLVYVLVEFPNLEAMAEALVALEQDEEWRSLVQNVVEKTGRKIISRMLLTDISPWETNP</sequence>
<dbReference type="Proteomes" id="UP001359886">
    <property type="component" value="Unassembled WGS sequence"/>
</dbReference>
<organism evidence="2 3">
    <name type="scientific">Elongatibacter sediminis</name>
    <dbReference type="NCBI Taxonomy" id="3119006"/>
    <lineage>
        <taxon>Bacteria</taxon>
        <taxon>Pseudomonadati</taxon>
        <taxon>Pseudomonadota</taxon>
        <taxon>Gammaproteobacteria</taxon>
        <taxon>Chromatiales</taxon>
        <taxon>Wenzhouxiangellaceae</taxon>
        <taxon>Elongatibacter</taxon>
    </lineage>
</organism>
<keyword evidence="1" id="KW-0732">Signal</keyword>
<dbReference type="AlphaFoldDB" id="A0AAW9RAT0"/>
<protein>
    <recommendedName>
        <fullName evidence="4">NIPSNAP domain-containing protein</fullName>
    </recommendedName>
</protein>
<dbReference type="EMBL" id="JAZHOG010000003">
    <property type="protein sequence ID" value="MEJ8567007.1"/>
    <property type="molecule type" value="Genomic_DNA"/>
</dbReference>
<evidence type="ECO:0000313" key="3">
    <source>
        <dbReference type="Proteomes" id="UP001359886"/>
    </source>
</evidence>
<dbReference type="RefSeq" id="WP_354694327.1">
    <property type="nucleotide sequence ID" value="NZ_JAZHOG010000003.1"/>
</dbReference>
<feature type="signal peptide" evidence="1">
    <location>
        <begin position="1"/>
        <end position="24"/>
    </location>
</feature>
<feature type="chain" id="PRO_5043690293" description="NIPSNAP domain-containing protein" evidence="1">
    <location>
        <begin position="25"/>
        <end position="136"/>
    </location>
</feature>
<gene>
    <name evidence="2" type="ORF">V3330_05170</name>
</gene>
<proteinExistence type="predicted"/>
<accession>A0AAW9RAT0</accession>
<keyword evidence="3" id="KW-1185">Reference proteome</keyword>
<evidence type="ECO:0000256" key="1">
    <source>
        <dbReference type="SAM" id="SignalP"/>
    </source>
</evidence>